<organism evidence="1 2">
    <name type="scientific">Dactylonectria estremocensis</name>
    <dbReference type="NCBI Taxonomy" id="1079267"/>
    <lineage>
        <taxon>Eukaryota</taxon>
        <taxon>Fungi</taxon>
        <taxon>Dikarya</taxon>
        <taxon>Ascomycota</taxon>
        <taxon>Pezizomycotina</taxon>
        <taxon>Sordariomycetes</taxon>
        <taxon>Hypocreomycetidae</taxon>
        <taxon>Hypocreales</taxon>
        <taxon>Nectriaceae</taxon>
        <taxon>Dactylonectria</taxon>
    </lineage>
</organism>
<sequence>MPVFHQPTNRFPSSHCHVASRDKRWRRGRDEAVVVQTARTDHLWPERNFWTASRAQETGPLRGPPMPFGTRVRKSGAARGAARGAAIVVQLEAERSGAAICSAARTDRLVNRVYEGGRGRKNLSFRKAWVLGKAAFFNGLHMLNWRHVGTPGLQGVTCETGGCRGRLGKGSPSLRPASPY</sequence>
<dbReference type="AlphaFoldDB" id="A0A9P9J913"/>
<name>A0A9P9J913_9HYPO</name>
<dbReference type="Proteomes" id="UP000717696">
    <property type="component" value="Unassembled WGS sequence"/>
</dbReference>
<reference evidence="1" key="1">
    <citation type="journal article" date="2021" name="Nat. Commun.">
        <title>Genetic determinants of endophytism in the Arabidopsis root mycobiome.</title>
        <authorList>
            <person name="Mesny F."/>
            <person name="Miyauchi S."/>
            <person name="Thiergart T."/>
            <person name="Pickel B."/>
            <person name="Atanasova L."/>
            <person name="Karlsson M."/>
            <person name="Huettel B."/>
            <person name="Barry K.W."/>
            <person name="Haridas S."/>
            <person name="Chen C."/>
            <person name="Bauer D."/>
            <person name="Andreopoulos W."/>
            <person name="Pangilinan J."/>
            <person name="LaButti K."/>
            <person name="Riley R."/>
            <person name="Lipzen A."/>
            <person name="Clum A."/>
            <person name="Drula E."/>
            <person name="Henrissat B."/>
            <person name="Kohler A."/>
            <person name="Grigoriev I.V."/>
            <person name="Martin F.M."/>
            <person name="Hacquard S."/>
        </authorList>
    </citation>
    <scope>NUCLEOTIDE SEQUENCE</scope>
    <source>
        <strain evidence="1">MPI-CAGE-AT-0021</strain>
    </source>
</reference>
<evidence type="ECO:0000313" key="2">
    <source>
        <dbReference type="Proteomes" id="UP000717696"/>
    </source>
</evidence>
<proteinExistence type="predicted"/>
<gene>
    <name evidence="1" type="ORF">B0J13DRAFT_524496</name>
</gene>
<protein>
    <submittedName>
        <fullName evidence="1">Uncharacterized protein</fullName>
    </submittedName>
</protein>
<evidence type="ECO:0000313" key="1">
    <source>
        <dbReference type="EMBL" id="KAH7146748.1"/>
    </source>
</evidence>
<comment type="caution">
    <text evidence="1">The sequence shown here is derived from an EMBL/GenBank/DDBJ whole genome shotgun (WGS) entry which is preliminary data.</text>
</comment>
<keyword evidence="2" id="KW-1185">Reference proteome</keyword>
<accession>A0A9P9J913</accession>
<dbReference type="EMBL" id="JAGMUU010000008">
    <property type="protein sequence ID" value="KAH7146748.1"/>
    <property type="molecule type" value="Genomic_DNA"/>
</dbReference>